<dbReference type="Proteomes" id="UP001552479">
    <property type="component" value="Unassembled WGS sequence"/>
</dbReference>
<gene>
    <name evidence="1" type="ORF">AB0L03_08585</name>
</gene>
<evidence type="ECO:0000313" key="1">
    <source>
        <dbReference type="EMBL" id="MEV4922896.1"/>
    </source>
</evidence>
<sequence length="53" mass="5530">MVIDDDLRAALTDTAQRPLGGPLRAGTRRVPAAELHGLADAAVDTVLRAYGSD</sequence>
<keyword evidence="2" id="KW-1185">Reference proteome</keyword>
<protein>
    <submittedName>
        <fullName evidence="1">Uncharacterized protein</fullName>
    </submittedName>
</protein>
<accession>A0ABV3IQX2</accession>
<name>A0ABV3IQX2_9ACTN</name>
<proteinExistence type="predicted"/>
<reference evidence="1 2" key="1">
    <citation type="submission" date="2024-06" db="EMBL/GenBank/DDBJ databases">
        <title>The Natural Products Discovery Center: Release of the First 8490 Sequenced Strains for Exploring Actinobacteria Biosynthetic Diversity.</title>
        <authorList>
            <person name="Kalkreuter E."/>
            <person name="Kautsar S.A."/>
            <person name="Yang D."/>
            <person name="Bader C.D."/>
            <person name="Teijaro C.N."/>
            <person name="Fluegel L."/>
            <person name="Davis C.M."/>
            <person name="Simpson J.R."/>
            <person name="Lauterbach L."/>
            <person name="Steele A.D."/>
            <person name="Gui C."/>
            <person name="Meng S."/>
            <person name="Li G."/>
            <person name="Viehrig K."/>
            <person name="Ye F."/>
            <person name="Su P."/>
            <person name="Kiefer A.F."/>
            <person name="Nichols A."/>
            <person name="Cepeda A.J."/>
            <person name="Yan W."/>
            <person name="Fan B."/>
            <person name="Jiang Y."/>
            <person name="Adhikari A."/>
            <person name="Zheng C.-J."/>
            <person name="Schuster L."/>
            <person name="Cowan T.M."/>
            <person name="Smanski M.J."/>
            <person name="Chevrette M.G."/>
            <person name="De Carvalho L.P.S."/>
            <person name="Shen B."/>
        </authorList>
    </citation>
    <scope>NUCLEOTIDE SEQUENCE [LARGE SCALE GENOMIC DNA]</scope>
    <source>
        <strain evidence="1 2">NPDC053791</strain>
    </source>
</reference>
<dbReference type="RefSeq" id="WP_366087347.1">
    <property type="nucleotide sequence ID" value="NZ_JBFASG010000006.1"/>
</dbReference>
<comment type="caution">
    <text evidence="1">The sequence shown here is derived from an EMBL/GenBank/DDBJ whole genome shotgun (WGS) entry which is preliminary data.</text>
</comment>
<evidence type="ECO:0000313" key="2">
    <source>
        <dbReference type="Proteomes" id="UP001552479"/>
    </source>
</evidence>
<dbReference type="EMBL" id="JBFASG010000006">
    <property type="protein sequence ID" value="MEV4922896.1"/>
    <property type="molecule type" value="Genomic_DNA"/>
</dbReference>
<organism evidence="1 2">
    <name type="scientific">Streptomyces roseoverticillatus</name>
    <dbReference type="NCBI Taxonomy" id="66429"/>
    <lineage>
        <taxon>Bacteria</taxon>
        <taxon>Bacillati</taxon>
        <taxon>Actinomycetota</taxon>
        <taxon>Actinomycetes</taxon>
        <taxon>Kitasatosporales</taxon>
        <taxon>Streptomycetaceae</taxon>
        <taxon>Streptomyces</taxon>
    </lineage>
</organism>